<dbReference type="VEuPathDB" id="FungiDB:Z518_06562"/>
<dbReference type="AlphaFoldDB" id="A0A0D2FM47"/>
<name>A0A0D2FM47_9EURO</name>
<protein>
    <submittedName>
        <fullName evidence="2">Uncharacterized protein</fullName>
    </submittedName>
</protein>
<evidence type="ECO:0000256" key="1">
    <source>
        <dbReference type="SAM" id="MobiDB-lite"/>
    </source>
</evidence>
<sequence length="117" mass="13711">MAPWILAILYDILYYICRRIWHEVPIWGGRARGERRPRAPSFRDRTRRMSFANIVSGGSVPSTLASNNRDQNRDREEQNTGTSRRRQDTGAISSRRSHMSHHKTLSEESIQEEKEEE</sequence>
<proteinExistence type="predicted"/>
<reference evidence="2 3" key="1">
    <citation type="submission" date="2015-01" db="EMBL/GenBank/DDBJ databases">
        <title>The Genome Sequence of Rhinocladiella mackenzie CBS 650.93.</title>
        <authorList>
            <consortium name="The Broad Institute Genomics Platform"/>
            <person name="Cuomo C."/>
            <person name="de Hoog S."/>
            <person name="Gorbushina A."/>
            <person name="Stielow B."/>
            <person name="Teixiera M."/>
            <person name="Abouelleil A."/>
            <person name="Chapman S.B."/>
            <person name="Priest M."/>
            <person name="Young S.K."/>
            <person name="Wortman J."/>
            <person name="Nusbaum C."/>
            <person name="Birren B."/>
        </authorList>
    </citation>
    <scope>NUCLEOTIDE SEQUENCE [LARGE SCALE GENOMIC DNA]</scope>
    <source>
        <strain evidence="2 3">CBS 650.93</strain>
    </source>
</reference>
<organism evidence="2 3">
    <name type="scientific">Rhinocladiella mackenziei CBS 650.93</name>
    <dbReference type="NCBI Taxonomy" id="1442369"/>
    <lineage>
        <taxon>Eukaryota</taxon>
        <taxon>Fungi</taxon>
        <taxon>Dikarya</taxon>
        <taxon>Ascomycota</taxon>
        <taxon>Pezizomycotina</taxon>
        <taxon>Eurotiomycetes</taxon>
        <taxon>Chaetothyriomycetidae</taxon>
        <taxon>Chaetothyriales</taxon>
        <taxon>Herpotrichiellaceae</taxon>
        <taxon>Rhinocladiella</taxon>
    </lineage>
</organism>
<evidence type="ECO:0000313" key="3">
    <source>
        <dbReference type="Proteomes" id="UP000053617"/>
    </source>
</evidence>
<evidence type="ECO:0000313" key="2">
    <source>
        <dbReference type="EMBL" id="KIX03012.1"/>
    </source>
</evidence>
<dbReference type="RefSeq" id="XP_013270148.1">
    <property type="nucleotide sequence ID" value="XM_013414694.1"/>
</dbReference>
<dbReference type="GeneID" id="25294633"/>
<accession>A0A0D2FM47</accession>
<dbReference type="Proteomes" id="UP000053617">
    <property type="component" value="Unassembled WGS sequence"/>
</dbReference>
<feature type="compositionally biased region" description="Basic and acidic residues" evidence="1">
    <location>
        <begin position="31"/>
        <end position="44"/>
    </location>
</feature>
<dbReference type="OrthoDB" id="5309803at2759"/>
<dbReference type="HOGENOM" id="CLU_2249479_0_0_1"/>
<feature type="compositionally biased region" description="Polar residues" evidence="1">
    <location>
        <begin position="59"/>
        <end position="69"/>
    </location>
</feature>
<keyword evidence="3" id="KW-1185">Reference proteome</keyword>
<dbReference type="EMBL" id="KN847479">
    <property type="protein sequence ID" value="KIX03012.1"/>
    <property type="molecule type" value="Genomic_DNA"/>
</dbReference>
<feature type="region of interest" description="Disordered" evidence="1">
    <location>
        <begin position="31"/>
        <end position="117"/>
    </location>
</feature>
<gene>
    <name evidence="2" type="ORF">Z518_06562</name>
</gene>